<protein>
    <recommendedName>
        <fullName evidence="16">Pex N-terminal domain-containing protein</fullName>
    </recommendedName>
</protein>
<gene>
    <name evidence="17" type="ORF">ACN38_g160</name>
</gene>
<keyword evidence="14" id="KW-0576">Peroxisome</keyword>
<keyword evidence="9" id="KW-0833">Ubl conjugation pathway</keyword>
<evidence type="ECO:0000256" key="10">
    <source>
        <dbReference type="ARBA" id="ARBA00022833"/>
    </source>
</evidence>
<dbReference type="InterPro" id="IPR025654">
    <property type="entry name" value="PEX2/10"/>
</dbReference>
<keyword evidence="10" id="KW-0862">Zinc</keyword>
<dbReference type="GO" id="GO:0016562">
    <property type="term" value="P:protein import into peroxisome matrix, receptor recycling"/>
    <property type="evidence" value="ECO:0007669"/>
    <property type="project" value="UniProtKB-ARBA"/>
</dbReference>
<comment type="similarity">
    <text evidence="3">Belongs to the pex2/pex10/pex12 family.</text>
</comment>
<proteinExistence type="inferred from homology"/>
<dbReference type="OrthoDB" id="1701437at2759"/>
<keyword evidence="8" id="KW-0863">Zinc-finger</keyword>
<keyword evidence="18" id="KW-1185">Reference proteome</keyword>
<dbReference type="EMBL" id="LHQQ01000001">
    <property type="protein sequence ID" value="KOS48898.1"/>
    <property type="molecule type" value="Genomic_DNA"/>
</dbReference>
<dbReference type="PANTHER" id="PTHR23350:SF4">
    <property type="entry name" value="PEROXISOME BIOGENESIS FACTOR 2"/>
    <property type="match status" value="1"/>
</dbReference>
<keyword evidence="7" id="KW-0479">Metal-binding</keyword>
<keyword evidence="11" id="KW-0653">Protein transport</keyword>
<accession>A0A0M8PB74</accession>
<dbReference type="STRING" id="229535.A0A0M8PB74"/>
<organism evidence="17 18">
    <name type="scientific">Penicillium nordicum</name>
    <dbReference type="NCBI Taxonomy" id="229535"/>
    <lineage>
        <taxon>Eukaryota</taxon>
        <taxon>Fungi</taxon>
        <taxon>Dikarya</taxon>
        <taxon>Ascomycota</taxon>
        <taxon>Pezizomycotina</taxon>
        <taxon>Eurotiomycetes</taxon>
        <taxon>Eurotiomycetidae</taxon>
        <taxon>Eurotiales</taxon>
        <taxon>Aspergillaceae</taxon>
        <taxon>Penicillium</taxon>
    </lineage>
</organism>
<evidence type="ECO:0000256" key="11">
    <source>
        <dbReference type="ARBA" id="ARBA00022927"/>
    </source>
</evidence>
<evidence type="ECO:0000259" key="16">
    <source>
        <dbReference type="Pfam" id="PF04757"/>
    </source>
</evidence>
<dbReference type="GO" id="GO:0016567">
    <property type="term" value="P:protein ubiquitination"/>
    <property type="evidence" value="ECO:0007669"/>
    <property type="project" value="UniProtKB-ARBA"/>
</dbReference>
<dbReference type="GO" id="GO:0005778">
    <property type="term" value="C:peroxisomal membrane"/>
    <property type="evidence" value="ECO:0007669"/>
    <property type="project" value="UniProtKB-SubCell"/>
</dbReference>
<evidence type="ECO:0000256" key="12">
    <source>
        <dbReference type="ARBA" id="ARBA00022989"/>
    </source>
</evidence>
<evidence type="ECO:0000256" key="1">
    <source>
        <dbReference type="ARBA" id="ARBA00004585"/>
    </source>
</evidence>
<sequence>MPVNPSLRTISKRASEYVKSRDIPRLFRLGNRARSMSNPFPRVLTNPQLVSSHPLQTRHDFAMSSTNFAAAQERVLERRRQREVEARARHAAQQRASPISPATVQRLPYPLNRLPSSGWRIWNSIKGRDGTRPAFRVGQVDAELLDEELLGLMKGQVGDALKYFGPQMREDWSHEILFALRAILFKLSIWDHNASYGAALQGLKYTDSRSKGPVYSSPTKWQKSVYGLLTVGGRYAWDKWESWLVGQEGGYDEPSQDIRMLSRLTDMLSTSHSIAAFVSFLVFLVNGRYRTLVDRILRIRLTPPSAQASREVSFEYLNRQLVWHAFTEFLLFLLPLVGIGRWRRWIARAWHKMVNSVRSSGDDDEVSEKQGELAFLPERTCAICYRDQNPTATTESDAMAASASGGIVGSAQTDITNPYETVPCGCIYCFVCIVQKVEAEEGQGWPCLRCGELVKKCQPWNGDVLEEARSQPGTGKIVGFAIDGEPDGEARGTDLHQADSLDKSSPLQEISADEALQHSEQWSTIEKESTEDDGTRDTNEDEDLKPAST</sequence>
<evidence type="ECO:0000256" key="14">
    <source>
        <dbReference type="ARBA" id="ARBA00023140"/>
    </source>
</evidence>
<evidence type="ECO:0000256" key="9">
    <source>
        <dbReference type="ARBA" id="ARBA00022786"/>
    </source>
</evidence>
<dbReference type="Pfam" id="PF04757">
    <property type="entry name" value="Pex2_Pex12"/>
    <property type="match status" value="1"/>
</dbReference>
<reference evidence="17 18" key="1">
    <citation type="submission" date="2015-08" db="EMBL/GenBank/DDBJ databases">
        <title>Genome sequencing of Penicillium nordicum.</title>
        <authorList>
            <person name="Nguyen H.D."/>
            <person name="Seifert K.A."/>
        </authorList>
    </citation>
    <scope>NUCLEOTIDE SEQUENCE [LARGE SCALE GENOMIC DNA]</scope>
    <source>
        <strain evidence="17 18">DAOMC 185683</strain>
    </source>
</reference>
<evidence type="ECO:0000256" key="8">
    <source>
        <dbReference type="ARBA" id="ARBA00022771"/>
    </source>
</evidence>
<comment type="pathway">
    <text evidence="2">Protein modification; protein ubiquitination.</text>
</comment>
<evidence type="ECO:0000256" key="2">
    <source>
        <dbReference type="ARBA" id="ARBA00004906"/>
    </source>
</evidence>
<dbReference type="Proteomes" id="UP000037696">
    <property type="component" value="Unassembled WGS sequence"/>
</dbReference>
<dbReference type="GO" id="GO:0008270">
    <property type="term" value="F:zinc ion binding"/>
    <property type="evidence" value="ECO:0007669"/>
    <property type="project" value="UniProtKB-KW"/>
</dbReference>
<name>A0A0M8PB74_9EURO</name>
<evidence type="ECO:0000256" key="6">
    <source>
        <dbReference type="ARBA" id="ARBA00022692"/>
    </source>
</evidence>
<evidence type="ECO:0000256" key="5">
    <source>
        <dbReference type="ARBA" id="ARBA00022679"/>
    </source>
</evidence>
<comment type="subcellular location">
    <subcellularLocation>
        <location evidence="1">Peroxisome membrane</location>
        <topology evidence="1">Multi-pass membrane protein</topology>
    </subcellularLocation>
</comment>
<feature type="region of interest" description="Disordered" evidence="15">
    <location>
        <begin position="484"/>
        <end position="549"/>
    </location>
</feature>
<evidence type="ECO:0000313" key="17">
    <source>
        <dbReference type="EMBL" id="KOS48898.1"/>
    </source>
</evidence>
<keyword evidence="12" id="KW-1133">Transmembrane helix</keyword>
<evidence type="ECO:0000256" key="13">
    <source>
        <dbReference type="ARBA" id="ARBA00023136"/>
    </source>
</evidence>
<evidence type="ECO:0000256" key="15">
    <source>
        <dbReference type="SAM" id="MobiDB-lite"/>
    </source>
</evidence>
<feature type="domain" description="Pex N-terminal" evidence="16">
    <location>
        <begin position="146"/>
        <end position="337"/>
    </location>
</feature>
<comment type="caution">
    <text evidence="17">The sequence shown here is derived from an EMBL/GenBank/DDBJ whole genome shotgun (WGS) entry which is preliminary data.</text>
</comment>
<evidence type="ECO:0000256" key="3">
    <source>
        <dbReference type="ARBA" id="ARBA00008704"/>
    </source>
</evidence>
<evidence type="ECO:0000256" key="4">
    <source>
        <dbReference type="ARBA" id="ARBA00022448"/>
    </source>
</evidence>
<keyword evidence="13" id="KW-0472">Membrane</keyword>
<evidence type="ECO:0000313" key="18">
    <source>
        <dbReference type="Proteomes" id="UP000037696"/>
    </source>
</evidence>
<dbReference type="GO" id="GO:0016740">
    <property type="term" value="F:transferase activity"/>
    <property type="evidence" value="ECO:0007669"/>
    <property type="project" value="UniProtKB-KW"/>
</dbReference>
<dbReference type="AlphaFoldDB" id="A0A0M8PB74"/>
<dbReference type="PANTHER" id="PTHR23350">
    <property type="entry name" value="PEROXISOME ASSEMBLY PROTEIN 10"/>
    <property type="match status" value="1"/>
</dbReference>
<keyword evidence="5" id="KW-0808">Transferase</keyword>
<feature type="compositionally biased region" description="Basic and acidic residues" evidence="15">
    <location>
        <begin position="525"/>
        <end position="538"/>
    </location>
</feature>
<dbReference type="InterPro" id="IPR006845">
    <property type="entry name" value="Pex_N"/>
</dbReference>
<keyword evidence="6" id="KW-0812">Transmembrane</keyword>
<feature type="compositionally biased region" description="Basic and acidic residues" evidence="15">
    <location>
        <begin position="488"/>
        <end position="502"/>
    </location>
</feature>
<evidence type="ECO:0000256" key="7">
    <source>
        <dbReference type="ARBA" id="ARBA00022723"/>
    </source>
</evidence>
<keyword evidence="4" id="KW-0813">Transport</keyword>